<sequence length="116" mass="12377">MQQLINIPDTRVFTISAEQVGIITSVENFLATINVGGIIRCFPICNVTAVGNNVLGNTLLKPVRKDMKGECSCCEDPATNELATLVNKTVEINYLTRPGSPSRLIGTVAKAGEGID</sequence>
<accession>A0A6N9PWA6</accession>
<reference evidence="1 2" key="1">
    <citation type="submission" date="2019-01" db="EMBL/GenBank/DDBJ databases">
        <title>Chengkuizengella sp. nov., isolated from deep-sea sediment of East Pacific Ocean.</title>
        <authorList>
            <person name="Yang J."/>
            <person name="Lai Q."/>
            <person name="Shao Z."/>
        </authorList>
    </citation>
    <scope>NUCLEOTIDE SEQUENCE [LARGE SCALE GENOMIC DNA]</scope>
    <source>
        <strain evidence="1 2">YPA3-1-1</strain>
    </source>
</reference>
<dbReference type="Proteomes" id="UP000448943">
    <property type="component" value="Unassembled WGS sequence"/>
</dbReference>
<comment type="caution">
    <text evidence="1">The sequence shown here is derived from an EMBL/GenBank/DDBJ whole genome shotgun (WGS) entry which is preliminary data.</text>
</comment>
<name>A0A6N9PWA6_9BACL</name>
<evidence type="ECO:0000313" key="1">
    <source>
        <dbReference type="EMBL" id="NBI27801.1"/>
    </source>
</evidence>
<keyword evidence="2" id="KW-1185">Reference proteome</keyword>
<organism evidence="1 2">
    <name type="scientific">Chengkuizengella marina</name>
    <dbReference type="NCBI Taxonomy" id="2507566"/>
    <lineage>
        <taxon>Bacteria</taxon>
        <taxon>Bacillati</taxon>
        <taxon>Bacillota</taxon>
        <taxon>Bacilli</taxon>
        <taxon>Bacillales</taxon>
        <taxon>Paenibacillaceae</taxon>
        <taxon>Chengkuizengella</taxon>
    </lineage>
</organism>
<evidence type="ECO:0000313" key="2">
    <source>
        <dbReference type="Proteomes" id="UP000448943"/>
    </source>
</evidence>
<protein>
    <submittedName>
        <fullName evidence="1">Uncharacterized protein</fullName>
    </submittedName>
</protein>
<proteinExistence type="predicted"/>
<dbReference type="EMBL" id="SIJB01000007">
    <property type="protein sequence ID" value="NBI27801.1"/>
    <property type="molecule type" value="Genomic_DNA"/>
</dbReference>
<gene>
    <name evidence="1" type="ORF">ERL59_02340</name>
</gene>
<dbReference type="AlphaFoldDB" id="A0A6N9PWA6"/>